<accession>A0A3Q3L6L7</accession>
<evidence type="ECO:0000256" key="8">
    <source>
        <dbReference type="ARBA" id="ARBA00023125"/>
    </source>
</evidence>
<dbReference type="GO" id="GO:0003677">
    <property type="term" value="F:DNA binding"/>
    <property type="evidence" value="ECO:0007669"/>
    <property type="project" value="UniProtKB-UniRule"/>
</dbReference>
<dbReference type="GO" id="GO:0006325">
    <property type="term" value="P:chromatin organization"/>
    <property type="evidence" value="ECO:0007669"/>
    <property type="project" value="UniProtKB-KW"/>
</dbReference>
<feature type="repeat" description="MBT" evidence="13">
    <location>
        <begin position="344"/>
        <end position="449"/>
    </location>
</feature>
<dbReference type="InterPro" id="IPR038603">
    <property type="entry name" value="Znf_FCS_sf"/>
</dbReference>
<keyword evidence="5" id="KW-0862">Zinc</keyword>
<feature type="compositionally biased region" description="Basic and acidic residues" evidence="14">
    <location>
        <begin position="693"/>
        <end position="705"/>
    </location>
</feature>
<dbReference type="SMART" id="SM00692">
    <property type="entry name" value="DM3"/>
    <property type="match status" value="1"/>
</dbReference>
<dbReference type="Pfam" id="PF02820">
    <property type="entry name" value="MBT"/>
    <property type="match status" value="4"/>
</dbReference>
<dbReference type="Gene3D" id="3.30.60.160">
    <property type="match status" value="1"/>
</dbReference>
<dbReference type="InterPro" id="IPR050548">
    <property type="entry name" value="PcG_chromatin_remod_factors"/>
</dbReference>
<comment type="subcellular location">
    <subcellularLocation>
        <location evidence="1">Nucleus</location>
    </subcellularLocation>
</comment>
<feature type="compositionally biased region" description="Basic and acidic residues" evidence="14">
    <location>
        <begin position="829"/>
        <end position="839"/>
    </location>
</feature>
<dbReference type="Pfam" id="PF05485">
    <property type="entry name" value="THAP"/>
    <property type="match status" value="1"/>
</dbReference>
<evidence type="ECO:0000313" key="18">
    <source>
        <dbReference type="Proteomes" id="UP000261640"/>
    </source>
</evidence>
<keyword evidence="2" id="KW-0479">Metal-binding</keyword>
<dbReference type="SUPFAM" id="SSF63748">
    <property type="entry name" value="Tudor/PWWP/MBT"/>
    <property type="match status" value="4"/>
</dbReference>
<dbReference type="SMART" id="SM00561">
    <property type="entry name" value="MBT"/>
    <property type="match status" value="4"/>
</dbReference>
<dbReference type="GO" id="GO:0045892">
    <property type="term" value="P:negative regulation of DNA-templated transcription"/>
    <property type="evidence" value="ECO:0007669"/>
    <property type="project" value="TreeGrafter"/>
</dbReference>
<dbReference type="GO" id="GO:0008270">
    <property type="term" value="F:zinc ion binding"/>
    <property type="evidence" value="ECO:0007669"/>
    <property type="project" value="UniProtKB-KW"/>
</dbReference>
<evidence type="ECO:0000256" key="13">
    <source>
        <dbReference type="PROSITE-ProRule" id="PRU00459"/>
    </source>
</evidence>
<dbReference type="Ensembl" id="ENSMAMT00000005341.2">
    <property type="protein sequence ID" value="ENSMAMP00000005206.1"/>
    <property type="gene ID" value="ENSMAMG00000003515.2"/>
</dbReference>
<organism evidence="17 18">
    <name type="scientific">Mastacembelus armatus</name>
    <name type="common">zig-zag eel</name>
    <dbReference type="NCBI Taxonomy" id="205130"/>
    <lineage>
        <taxon>Eukaryota</taxon>
        <taxon>Metazoa</taxon>
        <taxon>Chordata</taxon>
        <taxon>Craniata</taxon>
        <taxon>Vertebrata</taxon>
        <taxon>Euteleostomi</taxon>
        <taxon>Actinopterygii</taxon>
        <taxon>Neopterygii</taxon>
        <taxon>Teleostei</taxon>
        <taxon>Neoteleostei</taxon>
        <taxon>Acanthomorphata</taxon>
        <taxon>Anabantaria</taxon>
        <taxon>Synbranchiformes</taxon>
        <taxon>Mastacembelidae</taxon>
        <taxon>Mastacembelus</taxon>
    </lineage>
</organism>
<dbReference type="AlphaFoldDB" id="A0A3Q3L6L7"/>
<dbReference type="InParanoid" id="A0A3Q3L6L7"/>
<evidence type="ECO:0000256" key="11">
    <source>
        <dbReference type="PROSITE-ProRule" id="PRU00309"/>
    </source>
</evidence>
<evidence type="ECO:0000256" key="7">
    <source>
        <dbReference type="ARBA" id="ARBA00023015"/>
    </source>
</evidence>
<proteinExistence type="predicted"/>
<dbReference type="STRING" id="205130.ENSMAMP00000005206"/>
<dbReference type="PANTHER" id="PTHR12247:SF64">
    <property type="entry name" value="LETHAL(3)MALIGNANT BRAIN TUMOR-LIKE PROTEIN 2"/>
    <property type="match status" value="1"/>
</dbReference>
<dbReference type="GeneTree" id="ENSGT00940000153840"/>
<dbReference type="CDD" id="cd20100">
    <property type="entry name" value="MBT_dSfmbt-like_rpt4"/>
    <property type="match status" value="1"/>
</dbReference>
<dbReference type="RefSeq" id="XP_026171793.1">
    <property type="nucleotide sequence ID" value="XM_026316008.1"/>
</dbReference>
<dbReference type="PANTHER" id="PTHR12247">
    <property type="entry name" value="POLYCOMB GROUP PROTEIN"/>
    <property type="match status" value="1"/>
</dbReference>
<evidence type="ECO:0000256" key="3">
    <source>
        <dbReference type="ARBA" id="ARBA00022737"/>
    </source>
</evidence>
<dbReference type="GO" id="GO:0005634">
    <property type="term" value="C:nucleus"/>
    <property type="evidence" value="ECO:0007669"/>
    <property type="project" value="UniProtKB-SubCell"/>
</dbReference>
<keyword evidence="10" id="KW-0539">Nucleus</keyword>
<reference evidence="17" key="1">
    <citation type="submission" date="2025-08" db="UniProtKB">
        <authorList>
            <consortium name="Ensembl"/>
        </authorList>
    </citation>
    <scope>IDENTIFICATION</scope>
</reference>
<keyword evidence="8 11" id="KW-0238">DNA-binding</keyword>
<dbReference type="GO" id="GO:0042393">
    <property type="term" value="F:histone binding"/>
    <property type="evidence" value="ECO:0007669"/>
    <property type="project" value="TreeGrafter"/>
</dbReference>
<feature type="domain" description="FCS-type" evidence="16">
    <location>
        <begin position="150"/>
        <end position="185"/>
    </location>
</feature>
<evidence type="ECO:0000256" key="10">
    <source>
        <dbReference type="ARBA" id="ARBA00023242"/>
    </source>
</evidence>
<feature type="region of interest" description="Disordered" evidence="14">
    <location>
        <begin position="686"/>
        <end position="712"/>
    </location>
</feature>
<feature type="region of interest" description="Disordered" evidence="14">
    <location>
        <begin position="755"/>
        <end position="868"/>
    </location>
</feature>
<dbReference type="InterPro" id="IPR004092">
    <property type="entry name" value="Mbt"/>
</dbReference>
<feature type="compositionally biased region" description="Basic and acidic residues" evidence="14">
    <location>
        <begin position="771"/>
        <end position="788"/>
    </location>
</feature>
<evidence type="ECO:0000256" key="1">
    <source>
        <dbReference type="ARBA" id="ARBA00004123"/>
    </source>
</evidence>
<feature type="compositionally biased region" description="Basic and acidic residues" evidence="14">
    <location>
        <begin position="859"/>
        <end position="868"/>
    </location>
</feature>
<protein>
    <submittedName>
        <fullName evidence="17">L3MBTL histone methyl-lysine binding protein 2</fullName>
    </submittedName>
</protein>
<dbReference type="InterPro" id="IPR006612">
    <property type="entry name" value="THAP_Znf"/>
</dbReference>
<dbReference type="SMART" id="SM00980">
    <property type="entry name" value="THAP"/>
    <property type="match status" value="1"/>
</dbReference>
<keyword evidence="6" id="KW-0156">Chromatin regulator</keyword>
<dbReference type="FunFam" id="2.30.30.140:FF:000010">
    <property type="entry name" value="MBT domain-containing protein 1 isoform X1"/>
    <property type="match status" value="1"/>
</dbReference>
<name>A0A3Q3L6L7_9TELE</name>
<sequence>MPYHCVAYGCGKTAEEGVILFKFPKDPEEFRKWEKQVQRTRTQWIATPNSYLCSEHFGRDYFEARPQTGGVKLKPGAVPTVFVPPHCSLCSGVGCSNCLPAIQRRDIVAEAREHNIPTEHHKMVPNQFDEIDGGCDRERLIGEMVRAGEINREEPPVVCEMCGTSGNISTFYSKTKRFCSLSCSRSYSSNSKKSSILARLQGKPPTKKATVLNKVNKASAVLTGLDASGIRFDWGTYLESKRSPAAPVSCFRHAPLCAQWDDISVGMKVEVLNTNAVLPSKVYWIATVIQIAGYKALLRYEGFEHDSSHDFWCSLVSGELNPIGWCAMTSKLLVPPQDVKQNIQDWKEYLMKKLLGANTLPVDFYLKLAESTKTPFKIGMRVEIVDPKYVSRTRVAIIESIIGGRLRLVYADQSDTPENIIADFWCHMWSPLLHAIGWSIKVGHDIKAPANSVKAAASGFAGTSDSTFLLFTKPRFVYMEGSFFEEGMKLEAIDPLNLGSICVATVHKVLLDGYLMVGIDGTLSNNGSDWFCYHASSHAILPIGFCKKNNIPLTVPQGYDSQTFTWDRYLKETKAKAAPARLFNTDYPGHNFYPNMKLEAVDLMEPRLVCVATVRRCVGRLLLIHFDGWEDEFDQWVDHQSPDIYPVGWCELMGYQLQAPPGLVGLNTNQEARNKKCKPFTYGKKKKRNAKKRLSEERAKGEAGHWPEVIDTGGPPEVVDLSLPPKVPLIQPKTEPEEQEIIAVQVKVEEVEMEMPIDPPNNPQQTCLGRIKQEESREQSKTGQHEVPEQAMLENKAHEKMEKRKAAKDRAEEPGSLEESSAGESSMEQTEHKLDHEVGSQENSSAVDEVLENSTEQNTRGKDGGMER</sequence>
<reference evidence="17" key="2">
    <citation type="submission" date="2025-09" db="UniProtKB">
        <authorList>
            <consortium name="Ensembl"/>
        </authorList>
    </citation>
    <scope>IDENTIFICATION</scope>
</reference>
<keyword evidence="7" id="KW-0805">Transcription regulation</keyword>
<dbReference type="InterPro" id="IPR012313">
    <property type="entry name" value="Znf_FCS"/>
</dbReference>
<evidence type="ECO:0000256" key="5">
    <source>
        <dbReference type="ARBA" id="ARBA00022833"/>
    </source>
</evidence>
<dbReference type="InterPro" id="IPR038441">
    <property type="entry name" value="THAP_Znf_sf"/>
</dbReference>
<evidence type="ECO:0000256" key="14">
    <source>
        <dbReference type="SAM" id="MobiDB-lite"/>
    </source>
</evidence>
<dbReference type="Pfam" id="PF21319">
    <property type="entry name" value="zf-FCS_1"/>
    <property type="match status" value="1"/>
</dbReference>
<dbReference type="Gene3D" id="6.20.210.20">
    <property type="entry name" value="THAP domain"/>
    <property type="match status" value="1"/>
</dbReference>
<dbReference type="Proteomes" id="UP000261640">
    <property type="component" value="Unplaced"/>
</dbReference>
<dbReference type="GeneID" id="113135759"/>
<keyword evidence="3" id="KW-0677">Repeat</keyword>
<feature type="compositionally biased region" description="Basic and acidic residues" evidence="14">
    <location>
        <begin position="795"/>
        <end position="813"/>
    </location>
</feature>
<feature type="repeat" description="MBT" evidence="13">
    <location>
        <begin position="451"/>
        <end position="556"/>
    </location>
</feature>
<keyword evidence="4 12" id="KW-0863">Zinc-finger</keyword>
<dbReference type="PROSITE" id="PS51024">
    <property type="entry name" value="ZF_FCS"/>
    <property type="match status" value="1"/>
</dbReference>
<dbReference type="PROSITE" id="PS50950">
    <property type="entry name" value="ZF_THAP"/>
    <property type="match status" value="1"/>
</dbReference>
<dbReference type="SUPFAM" id="SSF57716">
    <property type="entry name" value="Glucocorticoid receptor-like (DNA-binding domain)"/>
    <property type="match status" value="1"/>
</dbReference>
<feature type="repeat" description="MBT" evidence="13">
    <location>
        <begin position="564"/>
        <end position="660"/>
    </location>
</feature>
<feature type="compositionally biased region" description="Low complexity" evidence="14">
    <location>
        <begin position="817"/>
        <end position="826"/>
    </location>
</feature>
<evidence type="ECO:0000259" key="16">
    <source>
        <dbReference type="PROSITE" id="PS51024"/>
    </source>
</evidence>
<evidence type="ECO:0000256" key="2">
    <source>
        <dbReference type="ARBA" id="ARBA00022723"/>
    </source>
</evidence>
<evidence type="ECO:0000256" key="9">
    <source>
        <dbReference type="ARBA" id="ARBA00023163"/>
    </source>
</evidence>
<dbReference type="GO" id="GO:0003682">
    <property type="term" value="F:chromatin binding"/>
    <property type="evidence" value="ECO:0007669"/>
    <property type="project" value="TreeGrafter"/>
</dbReference>
<evidence type="ECO:0000259" key="15">
    <source>
        <dbReference type="PROSITE" id="PS50950"/>
    </source>
</evidence>
<feature type="compositionally biased region" description="Polar residues" evidence="14">
    <location>
        <begin position="840"/>
        <end position="858"/>
    </location>
</feature>
<dbReference type="CTD" id="83746"/>
<keyword evidence="18" id="KW-1185">Reference proteome</keyword>
<feature type="repeat" description="MBT" evidence="13">
    <location>
        <begin position="232"/>
        <end position="336"/>
    </location>
</feature>
<dbReference type="OrthoDB" id="5800688at2759"/>
<evidence type="ECO:0000256" key="4">
    <source>
        <dbReference type="ARBA" id="ARBA00022771"/>
    </source>
</evidence>
<dbReference type="Gene3D" id="2.30.30.140">
    <property type="match status" value="4"/>
</dbReference>
<dbReference type="PROSITE" id="PS51079">
    <property type="entry name" value="MBT"/>
    <property type="match status" value="4"/>
</dbReference>
<evidence type="ECO:0000256" key="6">
    <source>
        <dbReference type="ARBA" id="ARBA00022853"/>
    </source>
</evidence>
<feature type="domain" description="THAP-type" evidence="15">
    <location>
        <begin position="1"/>
        <end position="82"/>
    </location>
</feature>
<evidence type="ECO:0000313" key="17">
    <source>
        <dbReference type="Ensembl" id="ENSMAMP00000005206.1"/>
    </source>
</evidence>
<keyword evidence="9" id="KW-0804">Transcription</keyword>
<evidence type="ECO:0000256" key="12">
    <source>
        <dbReference type="PROSITE-ProRule" id="PRU00367"/>
    </source>
</evidence>